<evidence type="ECO:0000313" key="2">
    <source>
        <dbReference type="EMBL" id="OHV96038.1"/>
    </source>
</evidence>
<feature type="transmembrane region" description="Helical" evidence="1">
    <location>
        <begin position="314"/>
        <end position="334"/>
    </location>
</feature>
<reference evidence="2 3" key="1">
    <citation type="submission" date="2015-06" db="EMBL/GenBank/DDBJ databases">
        <title>Draft genome sequencing of a biphenyl-degrading bacterium, Janthinobacterium lividum MEG1.</title>
        <authorList>
            <person name="Shimodaira J."/>
            <person name="Hatta T."/>
        </authorList>
    </citation>
    <scope>NUCLEOTIDE SEQUENCE [LARGE SCALE GENOMIC DNA]</scope>
    <source>
        <strain evidence="2 3">MEG1</strain>
    </source>
</reference>
<accession>A0A1S1U791</accession>
<feature type="transmembrane region" description="Helical" evidence="1">
    <location>
        <begin position="65"/>
        <end position="86"/>
    </location>
</feature>
<keyword evidence="1" id="KW-0472">Membrane</keyword>
<organism evidence="2 3">
    <name type="scientific">Janthinobacterium lividum</name>
    <dbReference type="NCBI Taxonomy" id="29581"/>
    <lineage>
        <taxon>Bacteria</taxon>
        <taxon>Pseudomonadati</taxon>
        <taxon>Pseudomonadota</taxon>
        <taxon>Betaproteobacteria</taxon>
        <taxon>Burkholderiales</taxon>
        <taxon>Oxalobacteraceae</taxon>
        <taxon>Janthinobacterium</taxon>
    </lineage>
</organism>
<feature type="transmembrane region" description="Helical" evidence="1">
    <location>
        <begin position="106"/>
        <end position="124"/>
    </location>
</feature>
<feature type="transmembrane region" description="Helical" evidence="1">
    <location>
        <begin position="6"/>
        <end position="29"/>
    </location>
</feature>
<feature type="transmembrane region" description="Helical" evidence="1">
    <location>
        <begin position="469"/>
        <end position="487"/>
    </location>
</feature>
<protein>
    <submittedName>
        <fullName evidence="2">Uncharacterized protein</fullName>
    </submittedName>
</protein>
<feature type="transmembrane region" description="Helical" evidence="1">
    <location>
        <begin position="340"/>
        <end position="357"/>
    </location>
</feature>
<dbReference type="Proteomes" id="UP000179840">
    <property type="component" value="Unassembled WGS sequence"/>
</dbReference>
<gene>
    <name evidence="2" type="ORF">AKG95_14425</name>
</gene>
<feature type="transmembrane region" description="Helical" evidence="1">
    <location>
        <begin position="238"/>
        <end position="256"/>
    </location>
</feature>
<dbReference type="EMBL" id="LFKP01000008">
    <property type="protein sequence ID" value="OHV96038.1"/>
    <property type="molecule type" value="Genomic_DNA"/>
</dbReference>
<feature type="transmembrane region" description="Helical" evidence="1">
    <location>
        <begin position="36"/>
        <end position="59"/>
    </location>
</feature>
<feature type="transmembrane region" description="Helical" evidence="1">
    <location>
        <begin position="210"/>
        <end position="231"/>
    </location>
</feature>
<keyword evidence="1" id="KW-1133">Transmembrane helix</keyword>
<dbReference type="RefSeq" id="WP_071077510.1">
    <property type="nucleotide sequence ID" value="NZ_LFKP01000008.1"/>
</dbReference>
<feature type="transmembrane region" description="Helical" evidence="1">
    <location>
        <begin position="526"/>
        <end position="554"/>
    </location>
</feature>
<keyword evidence="1" id="KW-0812">Transmembrane</keyword>
<evidence type="ECO:0000256" key="1">
    <source>
        <dbReference type="SAM" id="Phobius"/>
    </source>
</evidence>
<feature type="transmembrane region" description="Helical" evidence="1">
    <location>
        <begin position="144"/>
        <end position="168"/>
    </location>
</feature>
<feature type="transmembrane region" description="Helical" evidence="1">
    <location>
        <begin position="499"/>
        <end position="520"/>
    </location>
</feature>
<feature type="transmembrane region" description="Helical" evidence="1">
    <location>
        <begin position="566"/>
        <end position="582"/>
    </location>
</feature>
<comment type="caution">
    <text evidence="2">The sequence shown here is derived from an EMBL/GenBank/DDBJ whole genome shotgun (WGS) entry which is preliminary data.</text>
</comment>
<feature type="transmembrane region" description="Helical" evidence="1">
    <location>
        <begin position="422"/>
        <end position="439"/>
    </location>
</feature>
<feature type="transmembrane region" description="Helical" evidence="1">
    <location>
        <begin position="393"/>
        <end position="415"/>
    </location>
</feature>
<dbReference type="AlphaFoldDB" id="A0A1S1U791"/>
<feature type="transmembrane region" description="Helical" evidence="1">
    <location>
        <begin position="184"/>
        <end position="204"/>
    </location>
</feature>
<name>A0A1S1U791_9BURK</name>
<sequence length="605" mass="63184">MNEDILLLLCNGLALGMLTSLVACGHSLLYREYGALCLGFAALPSVAAMLGNTAVIWLQGPLAGLPAYAMLLLVLAASWALAALMLALYEHHFWQHMRRATPVEQLLAGLISAITVLVIAAMVWDEQMLPASLPDRDFIDLGGAVLPLPQVAIVAMGMLLICQCLYYFPATTASGTSAAGRRRIALLWATLLGAASGVGATLVFGAARPVTLSIGAAPLVAPLAAALAGGLGNVKGGAIAGLALGLLGAGYATYMAELSGGVLNSETRDIMMLVLLALAWRARRWWPRLAAAPIHGAALPVAVRSDTPDSHVRAFAAIAVLILFSTVLDVLLPFSLQASLRRSVPLIVIAIGLYCAVGRAQVPALGYLIYPATGACVYAILSGADAMAQHLPPWLLLVAGGAVAATLAALMHFWARTLQAEACAIVSLAVYGAAMPFIAQLDDPAYPGGTALASPLIRPLVETTPSTTFLVGMLVAAAASGLLYLIHKMAPASRAGNHVAAGLIGGVGGALLVATQAAFAPQYFSMYPYIVLFAMVLVLKRFGLWCIIAGAVLLASVQTVLSGWQWLNPTLCVLALFIASRLPERMQLLHGMAYTPFGPNRYRLE</sequence>
<evidence type="ECO:0000313" key="3">
    <source>
        <dbReference type="Proteomes" id="UP000179840"/>
    </source>
</evidence>
<proteinExistence type="predicted"/>